<dbReference type="KEGG" id="pbap:Pla133_11270"/>
<evidence type="ECO:0000313" key="2">
    <source>
        <dbReference type="EMBL" id="QDU66061.1"/>
    </source>
</evidence>
<dbReference type="RefSeq" id="WP_145063275.1">
    <property type="nucleotide sequence ID" value="NZ_CP036287.1"/>
</dbReference>
<keyword evidence="3" id="KW-1185">Reference proteome</keyword>
<dbReference type="SUPFAM" id="SSF49452">
    <property type="entry name" value="Starch-binding domain-like"/>
    <property type="match status" value="2"/>
</dbReference>
<feature type="region of interest" description="Disordered" evidence="1">
    <location>
        <begin position="76"/>
        <end position="98"/>
    </location>
</feature>
<dbReference type="EMBL" id="CP036287">
    <property type="protein sequence ID" value="QDU66061.1"/>
    <property type="molecule type" value="Genomic_DNA"/>
</dbReference>
<evidence type="ECO:0000256" key="1">
    <source>
        <dbReference type="SAM" id="MobiDB-lite"/>
    </source>
</evidence>
<gene>
    <name evidence="2" type="ORF">Pla133_11270</name>
</gene>
<dbReference type="Proteomes" id="UP000316921">
    <property type="component" value="Chromosome"/>
</dbReference>
<name>A0A518BGG6_9BACT</name>
<protein>
    <recommendedName>
        <fullName evidence="4">Nickel uptake substrate-specific transmembrane region</fullName>
    </recommendedName>
</protein>
<dbReference type="AlphaFoldDB" id="A0A518BGG6"/>
<dbReference type="Gene3D" id="2.60.40.1120">
    <property type="entry name" value="Carboxypeptidase-like, regulatory domain"/>
    <property type="match status" value="1"/>
</dbReference>
<evidence type="ECO:0008006" key="4">
    <source>
        <dbReference type="Google" id="ProtNLM"/>
    </source>
</evidence>
<organism evidence="2 3">
    <name type="scientific">Engelhardtia mirabilis</name>
    <dbReference type="NCBI Taxonomy" id="2528011"/>
    <lineage>
        <taxon>Bacteria</taxon>
        <taxon>Pseudomonadati</taxon>
        <taxon>Planctomycetota</taxon>
        <taxon>Planctomycetia</taxon>
        <taxon>Planctomycetia incertae sedis</taxon>
        <taxon>Engelhardtia</taxon>
    </lineage>
</organism>
<dbReference type="InterPro" id="IPR013784">
    <property type="entry name" value="Carb-bd-like_fold"/>
</dbReference>
<sequence length="563" mass="59452">MSRTSNAIGAALGFAAGFALLWIALPDHGVDAGAALQAEPAPGVEAEQVAELGAPQVPEAAPVAEPEPAAIAIVPSKDTGSLRSDLAPTPPAPEAPRPGSVVWGLATLPDGSPLPDAYISTQLPEGDRMAARADSQGRYVLGPLDPGTWTVTAGAMDFDDDSAVLELANDALRQDFVLVPQQQIAIFLLTPSGEPTLSQVQTFSSKGRIQAVPVATREHPGPTFDGVVGSLNNTFGIGNFWESGWRSPSLGPGHIGTVTITDRGGGWMSYVIAHQVVASQPFDEETERITFELAPDVFTSQVGRVRGRLIDPTTGAGVVAEVDVSEEGFPRGRMTAVGEDGTFDLSEVQVGRRYFLARAPGRAFLVRRIELGPGEVLDLGDVELPLAVSIKGTIRDPDGDPIVALIECGRIDPADGSIAWPPNRRYVSGADGRFLIGSLIPGRYLVRSPGLDARGPKWADDALVARPVVADASVESVDGVELSMQKTTNVMLVSQVEREPWPRADVLDAAGLQVTATTLGRWGAERPVRLPPGDYTIEVSIDGELVESRTIAVGDEPLRVEFD</sequence>
<accession>A0A518BGG6</accession>
<reference evidence="2 3" key="1">
    <citation type="submission" date="2019-02" db="EMBL/GenBank/DDBJ databases">
        <title>Deep-cultivation of Planctomycetes and their phenomic and genomic characterization uncovers novel biology.</title>
        <authorList>
            <person name="Wiegand S."/>
            <person name="Jogler M."/>
            <person name="Boedeker C."/>
            <person name="Pinto D."/>
            <person name="Vollmers J."/>
            <person name="Rivas-Marin E."/>
            <person name="Kohn T."/>
            <person name="Peeters S.H."/>
            <person name="Heuer A."/>
            <person name="Rast P."/>
            <person name="Oberbeckmann S."/>
            <person name="Bunk B."/>
            <person name="Jeske O."/>
            <person name="Meyerdierks A."/>
            <person name="Storesund J.E."/>
            <person name="Kallscheuer N."/>
            <person name="Luecker S."/>
            <person name="Lage O.M."/>
            <person name="Pohl T."/>
            <person name="Merkel B.J."/>
            <person name="Hornburger P."/>
            <person name="Mueller R.-W."/>
            <person name="Bruemmer F."/>
            <person name="Labrenz M."/>
            <person name="Spormann A.M."/>
            <person name="Op den Camp H."/>
            <person name="Overmann J."/>
            <person name="Amann R."/>
            <person name="Jetten M.S.M."/>
            <person name="Mascher T."/>
            <person name="Medema M.H."/>
            <person name="Devos D.P."/>
            <person name="Kaster A.-K."/>
            <person name="Ovreas L."/>
            <person name="Rohde M."/>
            <person name="Galperin M.Y."/>
            <person name="Jogler C."/>
        </authorList>
    </citation>
    <scope>NUCLEOTIDE SEQUENCE [LARGE SCALE GENOMIC DNA]</scope>
    <source>
        <strain evidence="2 3">Pla133</strain>
    </source>
</reference>
<dbReference type="GO" id="GO:0030246">
    <property type="term" value="F:carbohydrate binding"/>
    <property type="evidence" value="ECO:0007669"/>
    <property type="project" value="InterPro"/>
</dbReference>
<proteinExistence type="predicted"/>
<evidence type="ECO:0000313" key="3">
    <source>
        <dbReference type="Proteomes" id="UP000316921"/>
    </source>
</evidence>